<dbReference type="PANTHER" id="PTHR10110:SF86">
    <property type="entry name" value="SODIUM_HYDROGEN EXCHANGER 7"/>
    <property type="match status" value="1"/>
</dbReference>
<reference evidence="13" key="1">
    <citation type="submission" date="2017-06" db="EMBL/GenBank/DDBJ databases">
        <title>Complete genome sequence of Capnocytophaga sp. KCOM 1579 (=ChDC OS43) isolated from a human refractory periapical abscess lesion.</title>
        <authorList>
            <person name="Kook J.-K."/>
            <person name="Park S.-N."/>
            <person name="Lim Y.K."/>
            <person name="Roh H."/>
        </authorList>
    </citation>
    <scope>NUCLEOTIDE SEQUENCE [LARGE SCALE GENOMIC DNA]</scope>
    <source>
        <strain evidence="13">ChDC OS43</strain>
    </source>
</reference>
<keyword evidence="3 10" id="KW-1003">Cell membrane</keyword>
<feature type="transmembrane region" description="Helical" evidence="10">
    <location>
        <begin position="55"/>
        <end position="74"/>
    </location>
</feature>
<evidence type="ECO:0000313" key="12">
    <source>
        <dbReference type="EMBL" id="ASF44369.1"/>
    </source>
</evidence>
<feature type="transmembrane region" description="Helical" evidence="10">
    <location>
        <begin position="307"/>
        <end position="330"/>
    </location>
</feature>
<evidence type="ECO:0000256" key="1">
    <source>
        <dbReference type="ARBA" id="ARBA00004651"/>
    </source>
</evidence>
<feature type="domain" description="Cation/H+ exchanger transmembrane" evidence="11">
    <location>
        <begin position="13"/>
        <end position="411"/>
    </location>
</feature>
<evidence type="ECO:0000256" key="3">
    <source>
        <dbReference type="ARBA" id="ARBA00022475"/>
    </source>
</evidence>
<feature type="transmembrane region" description="Helical" evidence="10">
    <location>
        <begin position="182"/>
        <end position="200"/>
    </location>
</feature>
<evidence type="ECO:0000256" key="7">
    <source>
        <dbReference type="ARBA" id="ARBA00023065"/>
    </source>
</evidence>
<dbReference type="EMBL" id="CP022022">
    <property type="protein sequence ID" value="ASF44369.1"/>
    <property type="molecule type" value="Genomic_DNA"/>
</dbReference>
<evidence type="ECO:0000256" key="4">
    <source>
        <dbReference type="ARBA" id="ARBA00022692"/>
    </source>
</evidence>
<sequence>MVQYFPYLLLLMVAIMLLIMLANRLKVAYPILLVLGGLAISFIPNIPAITLNPDLVLIIFLPPLLYADVFSISLKEMWKWRRIIFSFAFIVVFITAAAVAWVANMVFPGFSLALGFLLGGVIGSTDAVSAAAIMNFVKVPKHISTIIESESLLNDASSLIVFRFAALVVTTGQLVWTDIALNFLWVVIAGSLIGLAIAWVMRKLHRFLPTDANMDIILTLIAPYIMHIIADELGASGVLAVVAGGMYMSLHLTSISIASTRNKGVAVWDILGFILNGLAFMLIGLALPEVLEGIEAEGMSLTTATSYGLLITGVVVGVRLLSSYGAVLITQIMKRFITVADERNPGTRVPLVLGWAGMRGVLSLAVALSIPLTLENGEPFPHRSLILYITFIVILATLLVQGLSLPALIRWAKFPDYEDHIPEAEAESLIRKSLAQAALDYMQKHYKEGITDSFLLQNQKDIWQYQLDMPKCNTTPEVRKKYVAILHHQREILRQLNKNPRIDEEQIRNFHRQLNLEEEKWEVWEG</sequence>
<dbReference type="Gene3D" id="6.10.140.1330">
    <property type="match status" value="1"/>
</dbReference>
<feature type="transmembrane region" description="Helical" evidence="10">
    <location>
        <begin position="6"/>
        <end position="22"/>
    </location>
</feature>
<evidence type="ECO:0000313" key="13">
    <source>
        <dbReference type="Proteomes" id="UP000197007"/>
    </source>
</evidence>
<feature type="transmembrane region" description="Helical" evidence="10">
    <location>
        <begin position="29"/>
        <end position="49"/>
    </location>
</feature>
<evidence type="ECO:0000256" key="6">
    <source>
        <dbReference type="ARBA" id="ARBA00023053"/>
    </source>
</evidence>
<gene>
    <name evidence="12" type="ORF">CBG49_15385</name>
</gene>
<evidence type="ECO:0000256" key="9">
    <source>
        <dbReference type="ARBA" id="ARBA00023201"/>
    </source>
</evidence>
<feature type="transmembrane region" description="Helical" evidence="10">
    <location>
        <begin position="109"/>
        <end position="137"/>
    </location>
</feature>
<accession>A0A1Z4BT30</accession>
<organism evidence="12 13">
    <name type="scientific">Capnocytophaga endodontalis</name>
    <dbReference type="NCBI Taxonomy" id="2708117"/>
    <lineage>
        <taxon>Bacteria</taxon>
        <taxon>Pseudomonadati</taxon>
        <taxon>Bacteroidota</taxon>
        <taxon>Flavobacteriia</taxon>
        <taxon>Flavobacteriales</taxon>
        <taxon>Flavobacteriaceae</taxon>
        <taxon>Capnocytophaga</taxon>
    </lineage>
</organism>
<evidence type="ECO:0000256" key="5">
    <source>
        <dbReference type="ARBA" id="ARBA00022989"/>
    </source>
</evidence>
<keyword evidence="6 10" id="KW-0915">Sodium</keyword>
<keyword evidence="5 10" id="KW-1133">Transmembrane helix</keyword>
<proteinExistence type="inferred from homology"/>
<feature type="transmembrane region" description="Helical" evidence="10">
    <location>
        <begin position="83"/>
        <end position="103"/>
    </location>
</feature>
<comment type="similarity">
    <text evidence="10">Belongs to the monovalent cation:proton antiporter 1 (CPA1) transporter (TC 2.A.36) family.</text>
</comment>
<dbReference type="InterPro" id="IPR006153">
    <property type="entry name" value="Cation/H_exchanger_TM"/>
</dbReference>
<dbReference type="Proteomes" id="UP000197007">
    <property type="component" value="Chromosome"/>
</dbReference>
<dbReference type="PANTHER" id="PTHR10110">
    <property type="entry name" value="SODIUM/HYDROGEN EXCHANGER"/>
    <property type="match status" value="1"/>
</dbReference>
<evidence type="ECO:0000256" key="10">
    <source>
        <dbReference type="RuleBase" id="RU366002"/>
    </source>
</evidence>
<keyword evidence="13" id="KW-1185">Reference proteome</keyword>
<dbReference type="AlphaFoldDB" id="A0A1Z4BT30"/>
<dbReference type="GO" id="GO:0005886">
    <property type="term" value="C:plasma membrane"/>
    <property type="evidence" value="ECO:0007669"/>
    <property type="project" value="UniProtKB-SubCell"/>
</dbReference>
<dbReference type="GO" id="GO:0098719">
    <property type="term" value="P:sodium ion import across plasma membrane"/>
    <property type="evidence" value="ECO:0007669"/>
    <property type="project" value="TreeGrafter"/>
</dbReference>
<feature type="transmembrane region" description="Helical" evidence="10">
    <location>
        <begin position="386"/>
        <end position="409"/>
    </location>
</feature>
<feature type="transmembrane region" description="Helical" evidence="10">
    <location>
        <begin position="265"/>
        <end position="287"/>
    </location>
</feature>
<dbReference type="InterPro" id="IPR004705">
    <property type="entry name" value="Cation/H_exchanger_CPA1_bac"/>
</dbReference>
<dbReference type="InterPro" id="IPR018422">
    <property type="entry name" value="Cation/H_exchanger_CPA1"/>
</dbReference>
<feature type="transmembrane region" description="Helical" evidence="10">
    <location>
        <begin position="351"/>
        <end position="374"/>
    </location>
</feature>
<evidence type="ECO:0000256" key="2">
    <source>
        <dbReference type="ARBA" id="ARBA00022448"/>
    </source>
</evidence>
<keyword evidence="2 10" id="KW-0813">Transport</keyword>
<feature type="transmembrane region" description="Helical" evidence="10">
    <location>
        <begin position="236"/>
        <end position="258"/>
    </location>
</feature>
<dbReference type="RefSeq" id="WP_088595167.1">
    <property type="nucleotide sequence ID" value="NZ_CP022022.1"/>
</dbReference>
<protein>
    <submittedName>
        <fullName evidence="12">Na+/H+ antiporter</fullName>
    </submittedName>
</protein>
<dbReference type="GO" id="GO:0015386">
    <property type="term" value="F:potassium:proton antiporter activity"/>
    <property type="evidence" value="ECO:0007669"/>
    <property type="project" value="TreeGrafter"/>
</dbReference>
<keyword evidence="8 10" id="KW-0472">Membrane</keyword>
<dbReference type="Pfam" id="PF00999">
    <property type="entry name" value="Na_H_Exchanger"/>
    <property type="match status" value="1"/>
</dbReference>
<comment type="subcellular location">
    <subcellularLocation>
        <location evidence="1 10">Cell membrane</location>
        <topology evidence="1 10">Multi-pass membrane protein</topology>
    </subcellularLocation>
</comment>
<keyword evidence="7 10" id="KW-0406">Ion transport</keyword>
<keyword evidence="10" id="KW-0050">Antiport</keyword>
<keyword evidence="9 10" id="KW-0739">Sodium transport</keyword>
<dbReference type="KEGG" id="capn:CBG49_15385"/>
<keyword evidence="4 10" id="KW-0812">Transmembrane</keyword>
<evidence type="ECO:0000256" key="8">
    <source>
        <dbReference type="ARBA" id="ARBA00023136"/>
    </source>
</evidence>
<dbReference type="NCBIfam" id="TIGR00831">
    <property type="entry name" value="a_cpa1"/>
    <property type="match status" value="1"/>
</dbReference>
<dbReference type="GO" id="GO:0015385">
    <property type="term" value="F:sodium:proton antiporter activity"/>
    <property type="evidence" value="ECO:0007669"/>
    <property type="project" value="InterPro"/>
</dbReference>
<comment type="function">
    <text evidence="10">Na(+)/H(+) antiporter that extrudes sodium in exchange for external protons.</text>
</comment>
<name>A0A1Z4BT30_9FLAO</name>
<evidence type="ECO:0000259" key="11">
    <source>
        <dbReference type="Pfam" id="PF00999"/>
    </source>
</evidence>
<dbReference type="GO" id="GO:0051453">
    <property type="term" value="P:regulation of intracellular pH"/>
    <property type="evidence" value="ECO:0007669"/>
    <property type="project" value="TreeGrafter"/>
</dbReference>